<dbReference type="CDD" id="cd08532">
    <property type="entry name" value="SAM_PNT-PDEF-like"/>
    <property type="match status" value="1"/>
</dbReference>
<dbReference type="Proteomes" id="UP000694427">
    <property type="component" value="Unplaced"/>
</dbReference>
<feature type="region of interest" description="Disordered" evidence="8">
    <location>
        <begin position="200"/>
        <end position="239"/>
    </location>
</feature>
<proteinExistence type="predicted"/>
<keyword evidence="11" id="KW-1185">Reference proteome</keyword>
<dbReference type="SUPFAM" id="SSF46934">
    <property type="entry name" value="UBA-like"/>
    <property type="match status" value="1"/>
</dbReference>
<dbReference type="Gene3D" id="1.10.150.50">
    <property type="entry name" value="Transcription Factor, Ets-1"/>
    <property type="match status" value="1"/>
</dbReference>
<evidence type="ECO:0000256" key="7">
    <source>
        <dbReference type="ARBA" id="ARBA00070744"/>
    </source>
</evidence>
<dbReference type="GO" id="GO:0016236">
    <property type="term" value="P:macroautophagy"/>
    <property type="evidence" value="ECO:0007669"/>
    <property type="project" value="TreeGrafter"/>
</dbReference>
<protein>
    <recommendedName>
        <fullName evidence="7">Protein ILRUN</fullName>
    </recommendedName>
</protein>
<dbReference type="FunFam" id="1.10.150.50:FF:000050">
    <property type="entry name" value="SAM pointed domain containing ETS transcription factor"/>
    <property type="match status" value="1"/>
</dbReference>
<evidence type="ECO:0000256" key="2">
    <source>
        <dbReference type="ARBA" id="ARBA00004496"/>
    </source>
</evidence>
<keyword evidence="3" id="KW-0963">Cytoplasm</keyword>
<dbReference type="GO" id="GO:0000407">
    <property type="term" value="C:phagophore assembly site"/>
    <property type="evidence" value="ECO:0007669"/>
    <property type="project" value="TreeGrafter"/>
</dbReference>
<keyword evidence="6" id="KW-0539">Nucleus</keyword>
<evidence type="ECO:0000256" key="6">
    <source>
        <dbReference type="ARBA" id="ARBA00023242"/>
    </source>
</evidence>
<comment type="subcellular location">
    <subcellularLocation>
        <location evidence="2">Cytoplasm</location>
    </subcellularLocation>
    <subcellularLocation>
        <location evidence="1">Nucleus</location>
    </subcellularLocation>
</comment>
<dbReference type="InterPro" id="IPR003118">
    <property type="entry name" value="Pointed_dom"/>
</dbReference>
<evidence type="ECO:0000256" key="4">
    <source>
        <dbReference type="ARBA" id="ARBA00022588"/>
    </source>
</evidence>
<dbReference type="AlphaFoldDB" id="A0A8C1RDX0"/>
<dbReference type="GO" id="GO:0045087">
    <property type="term" value="P:innate immune response"/>
    <property type="evidence" value="ECO:0007669"/>
    <property type="project" value="UniProtKB-KW"/>
</dbReference>
<dbReference type="Gene3D" id="1.10.8.10">
    <property type="entry name" value="DNA helicase RuvA subunit, C-terminal domain"/>
    <property type="match status" value="1"/>
</dbReference>
<gene>
    <name evidence="10" type="primary">LOC109072320</name>
</gene>
<accession>A0A8C1RDX0</accession>
<dbReference type="PROSITE" id="PS51433">
    <property type="entry name" value="PNT"/>
    <property type="match status" value="1"/>
</dbReference>
<dbReference type="GO" id="GO:0005634">
    <property type="term" value="C:nucleus"/>
    <property type="evidence" value="ECO:0007669"/>
    <property type="project" value="UniProtKB-SubCell"/>
</dbReference>
<evidence type="ECO:0000259" key="9">
    <source>
        <dbReference type="PROSITE" id="PS51433"/>
    </source>
</evidence>
<reference evidence="10" key="1">
    <citation type="submission" date="2025-08" db="UniProtKB">
        <authorList>
            <consortium name="Ensembl"/>
        </authorList>
    </citation>
    <scope>IDENTIFICATION</scope>
</reference>
<dbReference type="Pfam" id="PF16158">
    <property type="entry name" value="N_BRCA1_IG"/>
    <property type="match status" value="1"/>
</dbReference>
<keyword evidence="4" id="KW-0399">Innate immunity</keyword>
<dbReference type="InterPro" id="IPR032350">
    <property type="entry name" value="Nbr1_FW"/>
</dbReference>
<dbReference type="GO" id="GO:0043130">
    <property type="term" value="F:ubiquitin binding"/>
    <property type="evidence" value="ECO:0007669"/>
    <property type="project" value="TreeGrafter"/>
</dbReference>
<dbReference type="FunFam" id="2.60.40.10:FF:000289">
    <property type="entry name" value="Chromosome 6 open reading frame 106"/>
    <property type="match status" value="1"/>
</dbReference>
<dbReference type="GO" id="GO:0043565">
    <property type="term" value="F:sequence-specific DNA binding"/>
    <property type="evidence" value="ECO:0007669"/>
    <property type="project" value="InterPro"/>
</dbReference>
<dbReference type="Gene3D" id="2.60.40.10">
    <property type="entry name" value="Immunoglobulins"/>
    <property type="match status" value="1"/>
</dbReference>
<dbReference type="PANTHER" id="PTHR20930:SF0">
    <property type="entry name" value="PROTEIN ILRUN"/>
    <property type="match status" value="1"/>
</dbReference>
<dbReference type="PANTHER" id="PTHR20930">
    <property type="entry name" value="OVARIAN CARCINOMA ANTIGEN CA125-RELATED"/>
    <property type="match status" value="1"/>
</dbReference>
<reference evidence="10" key="2">
    <citation type="submission" date="2025-09" db="UniProtKB">
        <authorList>
            <consortium name="Ensembl"/>
        </authorList>
    </citation>
    <scope>IDENTIFICATION</scope>
</reference>
<dbReference type="CDD" id="cd14947">
    <property type="entry name" value="NBR1_like"/>
    <property type="match status" value="1"/>
</dbReference>
<feature type="domain" description="PNT" evidence="9">
    <location>
        <begin position="408"/>
        <end position="492"/>
    </location>
</feature>
<dbReference type="Ensembl" id="ENSCCRT00010118176.1">
    <property type="protein sequence ID" value="ENSCCRP00010106312.1"/>
    <property type="gene ID" value="ENSCCRG00010046866.1"/>
</dbReference>
<organism evidence="10 11">
    <name type="scientific">Cyprinus carpio</name>
    <name type="common">Common carp</name>
    <dbReference type="NCBI Taxonomy" id="7962"/>
    <lineage>
        <taxon>Eukaryota</taxon>
        <taxon>Metazoa</taxon>
        <taxon>Chordata</taxon>
        <taxon>Craniata</taxon>
        <taxon>Vertebrata</taxon>
        <taxon>Euteleostomi</taxon>
        <taxon>Actinopterygii</taxon>
        <taxon>Neopterygii</taxon>
        <taxon>Teleostei</taxon>
        <taxon>Ostariophysi</taxon>
        <taxon>Cypriniformes</taxon>
        <taxon>Cyprinidae</taxon>
        <taxon>Cyprininae</taxon>
        <taxon>Cyprinus</taxon>
    </lineage>
</organism>
<dbReference type="Pfam" id="PF14555">
    <property type="entry name" value="UBA_4"/>
    <property type="match status" value="1"/>
</dbReference>
<keyword evidence="5" id="KW-0391">Immunity</keyword>
<dbReference type="Pfam" id="PF02198">
    <property type="entry name" value="SAM_PNT"/>
    <property type="match status" value="1"/>
</dbReference>
<evidence type="ECO:0000256" key="1">
    <source>
        <dbReference type="ARBA" id="ARBA00004123"/>
    </source>
</evidence>
<evidence type="ECO:0000256" key="3">
    <source>
        <dbReference type="ARBA" id="ARBA00022490"/>
    </source>
</evidence>
<dbReference type="InterPro" id="IPR013761">
    <property type="entry name" value="SAM/pointed_sf"/>
</dbReference>
<dbReference type="InterPro" id="IPR009060">
    <property type="entry name" value="UBA-like_sf"/>
</dbReference>
<evidence type="ECO:0000256" key="5">
    <source>
        <dbReference type="ARBA" id="ARBA00022859"/>
    </source>
</evidence>
<dbReference type="SMART" id="SM00251">
    <property type="entry name" value="SAM_PNT"/>
    <property type="match status" value="1"/>
</dbReference>
<dbReference type="CDD" id="cd14349">
    <property type="entry name" value="UBA_CF106"/>
    <property type="match status" value="1"/>
</dbReference>
<evidence type="ECO:0000313" key="10">
    <source>
        <dbReference type="Ensembl" id="ENSCCRP00010106312.1"/>
    </source>
</evidence>
<dbReference type="InterPro" id="IPR039517">
    <property type="entry name" value="C6orf106_UBA-like"/>
</dbReference>
<dbReference type="InterPro" id="IPR013783">
    <property type="entry name" value="Ig-like_fold"/>
</dbReference>
<feature type="compositionally biased region" description="Basic and acidic residues" evidence="8">
    <location>
        <begin position="221"/>
        <end position="235"/>
    </location>
</feature>
<evidence type="ECO:0000256" key="8">
    <source>
        <dbReference type="SAM" id="MobiDB-lite"/>
    </source>
</evidence>
<dbReference type="FunFam" id="1.10.8.10:FF:000015">
    <property type="entry name" value="Chromosome 6 C6orf106 homolog"/>
    <property type="match status" value="1"/>
</dbReference>
<sequence length="496" mass="55184">MLMEGMDIDLDPELMQKFSCMGTTDKDVLISEFQRLLGFQLNPAGCAFFLDMTNWNLQAAIGAYYDFESPNINTPSMSFVEDVTIGEGESVPPDTQFTKTWRIQNTGAESWPPGVCLKYVGGDQFGHVNMVMVRSLDPQEISDVSVQMRSPAVPGMYQGQWRMCTATGLFYGDVIWVILSVEEGGLLGVTQQLSSFETEFNTQPHRSLEGDFNPFASPQKNKQDTNEDHLKDPGGHWEAPLDSIQQDQNGLNHSSVNITPNGLQNNFSVVTYSQETMASPVRIQSDSAVLQPLHSTGFTESSLALLKREDGLEMVDHKPRLDGSDRGHPGLYLSCFDMLFTEDAAWLVRVSDSSTPAAVGPRLEPCQEPEQCPVIDSPGLGASPLSPTLEEQVEERSLEQVQSLVVGEVLKDIETACKLLNITPDPVEWNCGNVQKWLLWTEHLYRLPQVGKAFQELDGKDLCSMSEEDFRQRSPQCSETLHAHLDIWKSGEIQIV</sequence>
<dbReference type="SUPFAM" id="SSF47769">
    <property type="entry name" value="SAM/Pointed domain"/>
    <property type="match status" value="1"/>
</dbReference>
<evidence type="ECO:0000313" key="11">
    <source>
        <dbReference type="Proteomes" id="UP000694427"/>
    </source>
</evidence>
<name>A0A8C1RDX0_CYPCA</name>